<dbReference type="AlphaFoldDB" id="T0QP20"/>
<dbReference type="InParanoid" id="T0QP20"/>
<organism evidence="1 2">
    <name type="scientific">Saprolegnia diclina (strain VS20)</name>
    <dbReference type="NCBI Taxonomy" id="1156394"/>
    <lineage>
        <taxon>Eukaryota</taxon>
        <taxon>Sar</taxon>
        <taxon>Stramenopiles</taxon>
        <taxon>Oomycota</taxon>
        <taxon>Saprolegniomycetes</taxon>
        <taxon>Saprolegniales</taxon>
        <taxon>Saprolegniaceae</taxon>
        <taxon>Saprolegnia</taxon>
    </lineage>
</organism>
<sequence>MPDLAQTIFAATTSNDLGTVQHLIEELSAGDDKAFDVNRLVEKSTESTLMHIACSNGNLNACKYLFMSDMYLNAPIKRVASSCW</sequence>
<dbReference type="Gene3D" id="1.25.40.20">
    <property type="entry name" value="Ankyrin repeat-containing domain"/>
    <property type="match status" value="1"/>
</dbReference>
<dbReference type="RefSeq" id="XP_008610912.1">
    <property type="nucleotide sequence ID" value="XM_008612690.1"/>
</dbReference>
<dbReference type="VEuPathDB" id="FungiDB:SDRG_06883"/>
<dbReference type="Proteomes" id="UP000030762">
    <property type="component" value="Unassembled WGS sequence"/>
</dbReference>
<name>T0QP20_SAPDV</name>
<protein>
    <recommendedName>
        <fullName evidence="3">Ankyrin repeat protein</fullName>
    </recommendedName>
</protein>
<dbReference type="InterPro" id="IPR002110">
    <property type="entry name" value="Ankyrin_rpt"/>
</dbReference>
<reference evidence="1 2" key="1">
    <citation type="submission" date="2012-04" db="EMBL/GenBank/DDBJ databases">
        <title>The Genome Sequence of Saprolegnia declina VS20.</title>
        <authorList>
            <consortium name="The Broad Institute Genome Sequencing Platform"/>
            <person name="Russ C."/>
            <person name="Nusbaum C."/>
            <person name="Tyler B."/>
            <person name="van West P."/>
            <person name="Dieguez-Uribeondo J."/>
            <person name="de Bruijn I."/>
            <person name="Tripathy S."/>
            <person name="Jiang R."/>
            <person name="Young S.K."/>
            <person name="Zeng Q."/>
            <person name="Gargeya S."/>
            <person name="Fitzgerald M."/>
            <person name="Haas B."/>
            <person name="Abouelleil A."/>
            <person name="Alvarado L."/>
            <person name="Arachchi H.M."/>
            <person name="Berlin A."/>
            <person name="Chapman S.B."/>
            <person name="Goldberg J."/>
            <person name="Griggs A."/>
            <person name="Gujja S."/>
            <person name="Hansen M."/>
            <person name="Howarth C."/>
            <person name="Imamovic A."/>
            <person name="Larimer J."/>
            <person name="McCowen C."/>
            <person name="Montmayeur A."/>
            <person name="Murphy C."/>
            <person name="Neiman D."/>
            <person name="Pearson M."/>
            <person name="Priest M."/>
            <person name="Roberts A."/>
            <person name="Saif S."/>
            <person name="Shea T."/>
            <person name="Sisk P."/>
            <person name="Sykes S."/>
            <person name="Wortman J."/>
            <person name="Nusbaum C."/>
            <person name="Birren B."/>
        </authorList>
    </citation>
    <scope>NUCLEOTIDE SEQUENCE [LARGE SCALE GENOMIC DNA]</scope>
    <source>
        <strain evidence="1 2">VS20</strain>
    </source>
</reference>
<feature type="non-terminal residue" evidence="1">
    <location>
        <position position="84"/>
    </location>
</feature>
<gene>
    <name evidence="1" type="ORF">SDRG_06883</name>
</gene>
<dbReference type="Pfam" id="PF13637">
    <property type="entry name" value="Ank_4"/>
    <property type="match status" value="1"/>
</dbReference>
<dbReference type="InterPro" id="IPR036770">
    <property type="entry name" value="Ankyrin_rpt-contain_sf"/>
</dbReference>
<accession>T0QP20</accession>
<keyword evidence="2" id="KW-1185">Reference proteome</keyword>
<dbReference type="EMBL" id="JH767150">
    <property type="protein sequence ID" value="EQC35595.1"/>
    <property type="molecule type" value="Genomic_DNA"/>
</dbReference>
<evidence type="ECO:0008006" key="3">
    <source>
        <dbReference type="Google" id="ProtNLM"/>
    </source>
</evidence>
<dbReference type="GeneID" id="19947610"/>
<evidence type="ECO:0000313" key="1">
    <source>
        <dbReference type="EMBL" id="EQC35595.1"/>
    </source>
</evidence>
<dbReference type="SUPFAM" id="SSF48403">
    <property type="entry name" value="Ankyrin repeat"/>
    <property type="match status" value="1"/>
</dbReference>
<evidence type="ECO:0000313" key="2">
    <source>
        <dbReference type="Proteomes" id="UP000030762"/>
    </source>
</evidence>
<proteinExistence type="predicted"/>